<evidence type="ECO:0000256" key="1">
    <source>
        <dbReference type="ARBA" id="ARBA00022527"/>
    </source>
</evidence>
<dbReference type="Gene3D" id="3.30.565.10">
    <property type="entry name" value="Histidine kinase-like ATPase, C-terminal domain"/>
    <property type="match status" value="1"/>
</dbReference>
<keyword evidence="1" id="KW-0418">Kinase</keyword>
<evidence type="ECO:0000259" key="2">
    <source>
        <dbReference type="Pfam" id="PF13581"/>
    </source>
</evidence>
<proteinExistence type="predicted"/>
<keyword evidence="3" id="KW-0067">ATP-binding</keyword>
<feature type="domain" description="Histidine kinase/HSP90-like ATPase" evidence="2">
    <location>
        <begin position="19"/>
        <end position="119"/>
    </location>
</feature>
<name>A0ABQ7FIN7_9ACTN</name>
<dbReference type="RefSeq" id="WP_098754825.1">
    <property type="nucleotide sequence ID" value="NZ_WHPN01000283.1"/>
</dbReference>
<dbReference type="PANTHER" id="PTHR35526:SF3">
    <property type="entry name" value="ANTI-SIGMA-F FACTOR RSBW"/>
    <property type="match status" value="1"/>
</dbReference>
<comment type="caution">
    <text evidence="3">The sequence shown here is derived from an EMBL/GenBank/DDBJ whole genome shotgun (WGS) entry which is preliminary data.</text>
</comment>
<dbReference type="Pfam" id="PF13581">
    <property type="entry name" value="HATPase_c_2"/>
    <property type="match status" value="1"/>
</dbReference>
<keyword evidence="3" id="KW-0547">Nucleotide-binding</keyword>
<evidence type="ECO:0000313" key="4">
    <source>
        <dbReference type="Proteomes" id="UP000621266"/>
    </source>
</evidence>
<dbReference type="PANTHER" id="PTHR35526">
    <property type="entry name" value="ANTI-SIGMA-F FACTOR RSBW-RELATED"/>
    <property type="match status" value="1"/>
</dbReference>
<dbReference type="Proteomes" id="UP000621266">
    <property type="component" value="Unassembled WGS sequence"/>
</dbReference>
<dbReference type="GO" id="GO:0005524">
    <property type="term" value="F:ATP binding"/>
    <property type="evidence" value="ECO:0007669"/>
    <property type="project" value="UniProtKB-KW"/>
</dbReference>
<keyword evidence="1" id="KW-0723">Serine/threonine-protein kinase</keyword>
<organism evidence="3 4">
    <name type="scientific">Streptomyces lycii</name>
    <dbReference type="NCBI Taxonomy" id="2654337"/>
    <lineage>
        <taxon>Bacteria</taxon>
        <taxon>Bacillati</taxon>
        <taxon>Actinomycetota</taxon>
        <taxon>Actinomycetes</taxon>
        <taxon>Kitasatosporales</taxon>
        <taxon>Streptomycetaceae</taxon>
        <taxon>Streptomyces</taxon>
    </lineage>
</organism>
<dbReference type="InterPro" id="IPR050267">
    <property type="entry name" value="Anti-sigma-factor_SerPK"/>
</dbReference>
<dbReference type="InterPro" id="IPR036890">
    <property type="entry name" value="HATPase_C_sf"/>
</dbReference>
<dbReference type="InterPro" id="IPR003594">
    <property type="entry name" value="HATPase_dom"/>
</dbReference>
<sequence>MHLTARPLLLELTAVPKAVPEARWAVREHLGCRCPDVELCVTELLTNVIGHVGEGTAVSLRLTHTDGCTRVEVTDRQPYAWPVMRRAADSEEDGRGVFLLDAVARRWGVDDSPGGKTVWCELPERS</sequence>
<dbReference type="CDD" id="cd16936">
    <property type="entry name" value="HATPase_RsbW-like"/>
    <property type="match status" value="1"/>
</dbReference>
<accession>A0ABQ7FIN7</accession>
<keyword evidence="1" id="KW-0808">Transferase</keyword>
<evidence type="ECO:0000313" key="3">
    <source>
        <dbReference type="EMBL" id="KAF4408230.1"/>
    </source>
</evidence>
<keyword evidence="4" id="KW-1185">Reference proteome</keyword>
<dbReference type="SUPFAM" id="SSF55874">
    <property type="entry name" value="ATPase domain of HSP90 chaperone/DNA topoisomerase II/histidine kinase"/>
    <property type="match status" value="1"/>
</dbReference>
<gene>
    <name evidence="3" type="ORF">GCU69_15435</name>
</gene>
<dbReference type="EMBL" id="WHPN01000283">
    <property type="protein sequence ID" value="KAF4408230.1"/>
    <property type="molecule type" value="Genomic_DNA"/>
</dbReference>
<protein>
    <submittedName>
        <fullName evidence="3">ATP-binding protein</fullName>
    </submittedName>
</protein>
<reference evidence="3 4" key="1">
    <citation type="submission" date="2019-10" db="EMBL/GenBank/DDBJ databases">
        <title>Streptomyces tenebrisbrunneis sp.nov., an endogenous actinomycete isolated from of Lycium ruthenicum.</title>
        <authorList>
            <person name="Ma L."/>
        </authorList>
    </citation>
    <scope>NUCLEOTIDE SEQUENCE [LARGE SCALE GENOMIC DNA]</scope>
    <source>
        <strain evidence="3 4">TRM 66187</strain>
    </source>
</reference>